<feature type="region of interest" description="Disordered" evidence="4">
    <location>
        <begin position="892"/>
        <end position="914"/>
    </location>
</feature>
<evidence type="ECO:0000256" key="4">
    <source>
        <dbReference type="SAM" id="MobiDB-lite"/>
    </source>
</evidence>
<evidence type="ECO:0000313" key="6">
    <source>
        <dbReference type="EMBL" id="EGS20182.1"/>
    </source>
</evidence>
<dbReference type="PANTHER" id="PTHR10730">
    <property type="entry name" value="PROCOLLAGEN-LYSINE,2-OXOGLUTARATE 5-DIOXYGENASE/GLYCOSYLTRANSFERASE 25 FAMILY MEMBER"/>
    <property type="match status" value="1"/>
</dbReference>
<sequence length="914" mass="101280">MMASAQFYNLLLVPSNDQSSPLAVCFATLCSTQEQEAINSTIRINGATTPLNRLSNEHIKRRVSARLCLLNECTKRLISGWARRIRLSEKNDLLESSVDALVKAKLIAPGRTLLHIWQTHYDGHHKHRAVEFNYVTDAVVLTDPDGDGKGAVRIQQMKQAAGSESLAARTGTSGLRRSAPMRAVIACCTTISGAYCSPAGSKERADDRLLSGAMPACKKCAGCCRAWPFYNDGGEQEDVDAVRARLLRECLVKKVRLFKEMIQDITWEHALGFLSPDEGPAPAPPAPSTSMVLSRLALDQLTADDNDAISLCGEDILAEDDQAWYNNSIEYLAIEQHTDTLGELYDDWFVVQLGEPAAYFRSTRDHSDNNQNDNANYNNTGTAANVSSPSPYPDPPRTNFSEEYLITLTGLIGEELGPIVEETFMSPYFFWWRPSTAVMSAYCSFHCPPTSGTCKPCSFVDYKLELRPELGQPPARNIRMERWVEGRVSVDVLDAKDGDVWVKTGCAEGGVDAYEFVQSVLVAWTLLGNPVNRIELPFQRIYAINLPSRTDRRDILTLAAAFTGIDITWVDGVKGEDVSEKALPGKEGAKVLPIGNIGSWRAHMNVLQRIVQENVTTALIFEDDVDWDIRLKSQLQLFALAATAFTTPSSPGPHTMASFHRLTHDNLSVPITQLPPAPNPHANPYGPPSDWDVLWLGHCGTSLPKGPSPNPKVPPHLRITIPHDETVPPPKHMRPHPFARQDPWTGEYPPHTRLVHAAHNMTCTQAYAVSQRGARRLLWRFGVVEGLGRGLGWDLVLGEWCDGVEPDDHKLDSGNEGEKKNKEEREEQVYELKGRERVCVTASPPLFGHVYGGESDIMAAGGGLLRGKKEVVPYVRWSVRLNLGRLVEGGEVKDQWGEEEEGSKDDKRGREERE</sequence>
<dbReference type="HOGENOM" id="CLU_318311_0_0_1"/>
<accession>G0S9S1</accession>
<evidence type="ECO:0000256" key="2">
    <source>
        <dbReference type="ARBA" id="ARBA00022676"/>
    </source>
</evidence>
<dbReference type="Proteomes" id="UP000008066">
    <property type="component" value="Unassembled WGS sequence"/>
</dbReference>
<feature type="compositionally biased region" description="Low complexity" evidence="4">
    <location>
        <begin position="369"/>
        <end position="385"/>
    </location>
</feature>
<keyword evidence="2" id="KW-0328">Glycosyltransferase</keyword>
<organism evidence="7">
    <name type="scientific">Chaetomium thermophilum (strain DSM 1495 / CBS 144.50 / IMI 039719)</name>
    <name type="common">Thermochaetoides thermophila</name>
    <dbReference type="NCBI Taxonomy" id="759272"/>
    <lineage>
        <taxon>Eukaryota</taxon>
        <taxon>Fungi</taxon>
        <taxon>Dikarya</taxon>
        <taxon>Ascomycota</taxon>
        <taxon>Pezizomycotina</taxon>
        <taxon>Sordariomycetes</taxon>
        <taxon>Sordariomycetidae</taxon>
        <taxon>Sordariales</taxon>
        <taxon>Chaetomiaceae</taxon>
        <taxon>Thermochaetoides</taxon>
    </lineage>
</organism>
<dbReference type="GeneID" id="18258732"/>
<evidence type="ECO:0000256" key="1">
    <source>
        <dbReference type="ARBA" id="ARBA00006721"/>
    </source>
</evidence>
<dbReference type="GO" id="GO:0016740">
    <property type="term" value="F:transferase activity"/>
    <property type="evidence" value="ECO:0007669"/>
    <property type="project" value="UniProtKB-KW"/>
</dbReference>
<dbReference type="eggNOG" id="ENOG502S152">
    <property type="taxonomic scope" value="Eukaryota"/>
</dbReference>
<dbReference type="AlphaFoldDB" id="G0S9S1"/>
<comment type="similarity">
    <text evidence="1">Belongs to the glycosyltransferase 25 family.</text>
</comment>
<dbReference type="InterPro" id="IPR002654">
    <property type="entry name" value="Glyco_trans_25"/>
</dbReference>
<reference evidence="6 7" key="1">
    <citation type="journal article" date="2011" name="Cell">
        <title>Insight into structure and assembly of the nuclear pore complex by utilizing the genome of a eukaryotic thermophile.</title>
        <authorList>
            <person name="Amlacher S."/>
            <person name="Sarges P."/>
            <person name="Flemming D."/>
            <person name="van Noort V."/>
            <person name="Kunze R."/>
            <person name="Devos D.P."/>
            <person name="Arumugam M."/>
            <person name="Bork P."/>
            <person name="Hurt E."/>
        </authorList>
    </citation>
    <scope>NUCLEOTIDE SEQUENCE [LARGE SCALE GENOMIC DNA]</scope>
    <source>
        <strain evidence="7">DSM 1495 / CBS 144.50 / IMI 039719</strain>
    </source>
</reference>
<feature type="compositionally biased region" description="Basic and acidic residues" evidence="4">
    <location>
        <begin position="904"/>
        <end position="914"/>
    </location>
</feature>
<evidence type="ECO:0000259" key="5">
    <source>
        <dbReference type="Pfam" id="PF01755"/>
    </source>
</evidence>
<feature type="region of interest" description="Disordered" evidence="4">
    <location>
        <begin position="806"/>
        <end position="827"/>
    </location>
</feature>
<keyword evidence="7" id="KW-1185">Reference proteome</keyword>
<dbReference type="CDD" id="cd06532">
    <property type="entry name" value="Glyco_transf_25"/>
    <property type="match status" value="1"/>
</dbReference>
<dbReference type="Pfam" id="PF01755">
    <property type="entry name" value="Glyco_transf_25"/>
    <property type="match status" value="1"/>
</dbReference>
<dbReference type="KEGG" id="cthr:CTHT_0046940"/>
<proteinExistence type="inferred from homology"/>
<dbReference type="PANTHER" id="PTHR10730:SF53">
    <property type="entry name" value="GLYCOSYLTRANSFERASE 25 FAMILY MEMBER"/>
    <property type="match status" value="1"/>
</dbReference>
<protein>
    <recommendedName>
        <fullName evidence="5">Glycosyl transferase family 25 domain-containing protein</fullName>
    </recommendedName>
</protein>
<evidence type="ECO:0000256" key="3">
    <source>
        <dbReference type="ARBA" id="ARBA00022679"/>
    </source>
</evidence>
<dbReference type="RefSeq" id="XP_006695067.1">
    <property type="nucleotide sequence ID" value="XM_006695004.1"/>
</dbReference>
<evidence type="ECO:0000313" key="7">
    <source>
        <dbReference type="Proteomes" id="UP000008066"/>
    </source>
</evidence>
<dbReference type="EMBL" id="GL988043">
    <property type="protein sequence ID" value="EGS20182.1"/>
    <property type="molecule type" value="Genomic_DNA"/>
</dbReference>
<dbReference type="OrthoDB" id="47375at2759"/>
<feature type="domain" description="Glycosyl transferase family 25" evidence="5">
    <location>
        <begin position="539"/>
        <end position="638"/>
    </location>
</feature>
<keyword evidence="3" id="KW-0808">Transferase</keyword>
<name>G0S9S1_CHATD</name>
<dbReference type="InterPro" id="IPR050757">
    <property type="entry name" value="Collagen_mod_GT25"/>
</dbReference>
<feature type="region of interest" description="Disordered" evidence="4">
    <location>
        <begin position="361"/>
        <end position="395"/>
    </location>
</feature>
<gene>
    <name evidence="6" type="ORF">CTHT_0046940</name>
</gene>